<accession>A0AAE0AIQ8</accession>
<name>A0AAE0AIQ8_9ROSI</name>
<evidence type="ECO:0000313" key="2">
    <source>
        <dbReference type="EMBL" id="KAK3218553.1"/>
    </source>
</evidence>
<gene>
    <name evidence="2" type="ORF">Dsin_012523</name>
</gene>
<keyword evidence="3" id="KW-1185">Reference proteome</keyword>
<protein>
    <recommendedName>
        <fullName evidence="1">Reverse transcriptase zinc-binding domain-containing protein</fullName>
    </recommendedName>
</protein>
<reference evidence="2" key="1">
    <citation type="journal article" date="2023" name="Plant J.">
        <title>Genome sequences and population genomics provide insights into the demographic history, inbreeding, and mutation load of two 'living fossil' tree species of Dipteronia.</title>
        <authorList>
            <person name="Feng Y."/>
            <person name="Comes H.P."/>
            <person name="Chen J."/>
            <person name="Zhu S."/>
            <person name="Lu R."/>
            <person name="Zhang X."/>
            <person name="Li P."/>
            <person name="Qiu J."/>
            <person name="Olsen K.M."/>
            <person name="Qiu Y."/>
        </authorList>
    </citation>
    <scope>NUCLEOTIDE SEQUENCE</scope>
    <source>
        <strain evidence="2">NBL</strain>
    </source>
</reference>
<comment type="caution">
    <text evidence="2">The sequence shown here is derived from an EMBL/GenBank/DDBJ whole genome shotgun (WGS) entry which is preliminary data.</text>
</comment>
<proteinExistence type="predicted"/>
<dbReference type="EMBL" id="JANJYJ010000004">
    <property type="protein sequence ID" value="KAK3218553.1"/>
    <property type="molecule type" value="Genomic_DNA"/>
</dbReference>
<dbReference type="Pfam" id="PF13966">
    <property type="entry name" value="zf-RVT"/>
    <property type="match status" value="1"/>
</dbReference>
<evidence type="ECO:0000259" key="1">
    <source>
        <dbReference type="Pfam" id="PF13966"/>
    </source>
</evidence>
<organism evidence="2 3">
    <name type="scientific">Dipteronia sinensis</name>
    <dbReference type="NCBI Taxonomy" id="43782"/>
    <lineage>
        <taxon>Eukaryota</taxon>
        <taxon>Viridiplantae</taxon>
        <taxon>Streptophyta</taxon>
        <taxon>Embryophyta</taxon>
        <taxon>Tracheophyta</taxon>
        <taxon>Spermatophyta</taxon>
        <taxon>Magnoliopsida</taxon>
        <taxon>eudicotyledons</taxon>
        <taxon>Gunneridae</taxon>
        <taxon>Pentapetalae</taxon>
        <taxon>rosids</taxon>
        <taxon>malvids</taxon>
        <taxon>Sapindales</taxon>
        <taxon>Sapindaceae</taxon>
        <taxon>Hippocastanoideae</taxon>
        <taxon>Acereae</taxon>
        <taxon>Dipteronia</taxon>
    </lineage>
</organism>
<dbReference type="InterPro" id="IPR026960">
    <property type="entry name" value="RVT-Znf"/>
</dbReference>
<sequence>MFGLVLFHHPVWQLTWRSFYSAIPFGVDLTSFVEQAPYRDRLCRSGFQLASLCSVCGVSNESADHIFLQCPITTALYEAVFSAFQRRVSTDSWNFFFLQAMSVSFSDQPPASGWIKVNTYGAALSSLGVGGCEGVFRNCRAFCEGLFCYPSWVGVGFEAELLEASLAISFAALFSL</sequence>
<feature type="domain" description="Reverse transcriptase zinc-binding" evidence="1">
    <location>
        <begin position="34"/>
        <end position="75"/>
    </location>
</feature>
<evidence type="ECO:0000313" key="3">
    <source>
        <dbReference type="Proteomes" id="UP001281410"/>
    </source>
</evidence>
<dbReference type="AlphaFoldDB" id="A0AAE0AIQ8"/>
<dbReference type="Proteomes" id="UP001281410">
    <property type="component" value="Unassembled WGS sequence"/>
</dbReference>